<accession>A0ABT6B3L3</accession>
<keyword evidence="1" id="KW-1133">Transmembrane helix</keyword>
<dbReference type="EMBL" id="JARJLM010000681">
    <property type="protein sequence ID" value="MDF3839453.1"/>
    <property type="molecule type" value="Genomic_DNA"/>
</dbReference>
<evidence type="ECO:0000256" key="1">
    <source>
        <dbReference type="SAM" id="Phobius"/>
    </source>
</evidence>
<dbReference type="RefSeq" id="WP_276269153.1">
    <property type="nucleotide sequence ID" value="NZ_JARJLM010000681.1"/>
</dbReference>
<keyword evidence="3" id="KW-1185">Reference proteome</keyword>
<organism evidence="2 3">
    <name type="scientific">Cupriavidus basilensis</name>
    <dbReference type="NCBI Taxonomy" id="68895"/>
    <lineage>
        <taxon>Bacteria</taxon>
        <taxon>Pseudomonadati</taxon>
        <taxon>Pseudomonadota</taxon>
        <taxon>Betaproteobacteria</taxon>
        <taxon>Burkholderiales</taxon>
        <taxon>Burkholderiaceae</taxon>
        <taxon>Cupriavidus</taxon>
    </lineage>
</organism>
<evidence type="ECO:0000313" key="2">
    <source>
        <dbReference type="EMBL" id="MDF3839453.1"/>
    </source>
</evidence>
<reference evidence="2 3" key="1">
    <citation type="submission" date="2023-03" db="EMBL/GenBank/DDBJ databases">
        <title>Draft assemblies of triclosan tolerant bacteria isolated from returned activated sludge.</title>
        <authorList>
            <person name="Van Hamelsveld S."/>
        </authorList>
    </citation>
    <scope>NUCLEOTIDE SEQUENCE [LARGE SCALE GENOMIC DNA]</scope>
    <source>
        <strain evidence="2 3">GW210010_S58</strain>
    </source>
</reference>
<proteinExistence type="predicted"/>
<evidence type="ECO:0008006" key="4">
    <source>
        <dbReference type="Google" id="ProtNLM"/>
    </source>
</evidence>
<feature type="transmembrane region" description="Helical" evidence="1">
    <location>
        <begin position="60"/>
        <end position="78"/>
    </location>
</feature>
<dbReference type="Proteomes" id="UP001216674">
    <property type="component" value="Unassembled WGS sequence"/>
</dbReference>
<evidence type="ECO:0000313" key="3">
    <source>
        <dbReference type="Proteomes" id="UP001216674"/>
    </source>
</evidence>
<feature type="transmembrane region" description="Helical" evidence="1">
    <location>
        <begin position="25"/>
        <end position="48"/>
    </location>
</feature>
<name>A0ABT6B3L3_9BURK</name>
<keyword evidence="1" id="KW-0472">Membrane</keyword>
<gene>
    <name evidence="2" type="ORF">P3W85_41935</name>
</gene>
<protein>
    <recommendedName>
        <fullName evidence="4">Transmembrane protein</fullName>
    </recommendedName>
</protein>
<keyword evidence="1" id="KW-0812">Transmembrane</keyword>
<sequence length="177" mass="19200">MKDVVHGAGLADCHAPPRLQWRSPWWAWQALSWGAATLAAPTFLTVGALLLRDARSDHPFFWPSLMAIVALANAAAILRINHLHQRAAFTRRRELALRYLGAGMWAGCAMFILLGWSTGVLPDMVAPMAGTADAASPAMATVPWSVAITLAFGMASIAHAAVLHAWIAFRYPPDHLR</sequence>
<comment type="caution">
    <text evidence="2">The sequence shown here is derived from an EMBL/GenBank/DDBJ whole genome shotgun (WGS) entry which is preliminary data.</text>
</comment>
<feature type="transmembrane region" description="Helical" evidence="1">
    <location>
        <begin position="99"/>
        <end position="122"/>
    </location>
</feature>
<feature type="transmembrane region" description="Helical" evidence="1">
    <location>
        <begin position="142"/>
        <end position="169"/>
    </location>
</feature>